<gene>
    <name evidence="1" type="ORF">JOL79_31035</name>
</gene>
<dbReference type="SUPFAM" id="SSF52540">
    <property type="entry name" value="P-loop containing nucleoside triphosphate hydrolases"/>
    <property type="match status" value="1"/>
</dbReference>
<name>A0A941AND0_9ACTN</name>
<comment type="caution">
    <text evidence="1">The sequence shown here is derived from an EMBL/GenBank/DDBJ whole genome shotgun (WGS) entry which is preliminary data.</text>
</comment>
<sequence>MPVVLVNGLPGSGKTTLAKALAQTLGLPLFSKDRIKESLADTLGIEAPPGVTGRQWSQRLGAAAGETLWALLADASYGAVLESPWLANLRPIVIAGLERARVSNVHEVWCDVPVSLARQRSEKRSADRHPIHYASHVEDQQWDEWALRAEPLALGPVYRVNTSQAVDITKLAMQIREDRS</sequence>
<protein>
    <submittedName>
        <fullName evidence="1">AAA family ATPase</fullName>
    </submittedName>
</protein>
<dbReference type="Pfam" id="PF13671">
    <property type="entry name" value="AAA_33"/>
    <property type="match status" value="1"/>
</dbReference>
<keyword evidence="2" id="KW-1185">Reference proteome</keyword>
<proteinExistence type="predicted"/>
<organism evidence="1 2">
    <name type="scientific">Microbispora oryzae</name>
    <dbReference type="NCBI Taxonomy" id="2806554"/>
    <lineage>
        <taxon>Bacteria</taxon>
        <taxon>Bacillati</taxon>
        <taxon>Actinomycetota</taxon>
        <taxon>Actinomycetes</taxon>
        <taxon>Streptosporangiales</taxon>
        <taxon>Streptosporangiaceae</taxon>
        <taxon>Microbispora</taxon>
    </lineage>
</organism>
<dbReference type="RefSeq" id="WP_210159487.1">
    <property type="nucleotide sequence ID" value="NZ_JAFCNB010000028.1"/>
</dbReference>
<evidence type="ECO:0000313" key="1">
    <source>
        <dbReference type="EMBL" id="MBP2708223.1"/>
    </source>
</evidence>
<dbReference type="Proteomes" id="UP000674234">
    <property type="component" value="Unassembled WGS sequence"/>
</dbReference>
<dbReference type="EMBL" id="JAFCNB010000028">
    <property type="protein sequence ID" value="MBP2708223.1"/>
    <property type="molecule type" value="Genomic_DNA"/>
</dbReference>
<dbReference type="InterPro" id="IPR027417">
    <property type="entry name" value="P-loop_NTPase"/>
</dbReference>
<dbReference type="CDD" id="cd01983">
    <property type="entry name" value="SIMIBI"/>
    <property type="match status" value="1"/>
</dbReference>
<accession>A0A941AND0</accession>
<evidence type="ECO:0000313" key="2">
    <source>
        <dbReference type="Proteomes" id="UP000674234"/>
    </source>
</evidence>
<dbReference type="Gene3D" id="3.40.50.300">
    <property type="entry name" value="P-loop containing nucleotide triphosphate hydrolases"/>
    <property type="match status" value="1"/>
</dbReference>
<reference evidence="1" key="1">
    <citation type="submission" date="2021-02" db="EMBL/GenBank/DDBJ databases">
        <title>Draft genome sequence of Microbispora sp. RL4-1S isolated from rice leaves in Thailand.</title>
        <authorList>
            <person name="Muangham S."/>
            <person name="Duangmal K."/>
        </authorList>
    </citation>
    <scope>NUCLEOTIDE SEQUENCE</scope>
    <source>
        <strain evidence="1">RL4-1S</strain>
    </source>
</reference>
<dbReference type="AlphaFoldDB" id="A0A941AND0"/>